<dbReference type="PANTHER" id="PTHR21261:SF15">
    <property type="entry name" value="BEATEN PATH IIIA, ISOFORM D-RELATED"/>
    <property type="match status" value="1"/>
</dbReference>
<dbReference type="InterPro" id="IPR036179">
    <property type="entry name" value="Ig-like_dom_sf"/>
</dbReference>
<organism evidence="3 4">
    <name type="scientific">Scylla paramamosain</name>
    <name type="common">Mud crab</name>
    <dbReference type="NCBI Taxonomy" id="85552"/>
    <lineage>
        <taxon>Eukaryota</taxon>
        <taxon>Metazoa</taxon>
        <taxon>Ecdysozoa</taxon>
        <taxon>Arthropoda</taxon>
        <taxon>Crustacea</taxon>
        <taxon>Multicrustacea</taxon>
        <taxon>Malacostraca</taxon>
        <taxon>Eumalacostraca</taxon>
        <taxon>Eucarida</taxon>
        <taxon>Decapoda</taxon>
        <taxon>Pleocyemata</taxon>
        <taxon>Brachyura</taxon>
        <taxon>Eubrachyura</taxon>
        <taxon>Portunoidea</taxon>
        <taxon>Portunidae</taxon>
        <taxon>Portuninae</taxon>
        <taxon>Scylla</taxon>
    </lineage>
</organism>
<dbReference type="Gene3D" id="2.60.40.10">
    <property type="entry name" value="Immunoglobulins"/>
    <property type="match status" value="1"/>
</dbReference>
<evidence type="ECO:0000259" key="2">
    <source>
        <dbReference type="PROSITE" id="PS50835"/>
    </source>
</evidence>
<proteinExistence type="predicted"/>
<feature type="chain" id="PRO_5043710236" description="Ig-like domain-containing protein" evidence="1">
    <location>
        <begin position="26"/>
        <end position="489"/>
    </location>
</feature>
<name>A0AAW0TYS2_SCYPA</name>
<dbReference type="InterPro" id="IPR013783">
    <property type="entry name" value="Ig-like_fold"/>
</dbReference>
<keyword evidence="4" id="KW-1185">Reference proteome</keyword>
<comment type="caution">
    <text evidence="3">The sequence shown here is derived from an EMBL/GenBank/DDBJ whole genome shotgun (WGS) entry which is preliminary data.</text>
</comment>
<gene>
    <name evidence="3" type="ORF">O3P69_017429</name>
</gene>
<dbReference type="InterPro" id="IPR007110">
    <property type="entry name" value="Ig-like_dom"/>
</dbReference>
<keyword evidence="1" id="KW-0732">Signal</keyword>
<accession>A0AAW0TYS2</accession>
<reference evidence="3 4" key="1">
    <citation type="submission" date="2023-03" db="EMBL/GenBank/DDBJ databases">
        <title>High-quality genome of Scylla paramamosain provides insights in environmental adaptation.</title>
        <authorList>
            <person name="Zhang L."/>
        </authorList>
    </citation>
    <scope>NUCLEOTIDE SEQUENCE [LARGE SCALE GENOMIC DNA]</scope>
    <source>
        <strain evidence="3">LZ_2023a</strain>
        <tissue evidence="3">Muscle</tissue>
    </source>
</reference>
<feature type="domain" description="Ig-like" evidence="2">
    <location>
        <begin position="9"/>
        <end position="119"/>
    </location>
</feature>
<dbReference type="SUPFAM" id="SSF48726">
    <property type="entry name" value="Immunoglobulin"/>
    <property type="match status" value="2"/>
</dbReference>
<dbReference type="AlphaFoldDB" id="A0AAW0TYS2"/>
<evidence type="ECO:0000313" key="3">
    <source>
        <dbReference type="EMBL" id="KAK8391785.1"/>
    </source>
</evidence>
<dbReference type="PROSITE" id="PS50835">
    <property type="entry name" value="IG_LIKE"/>
    <property type="match status" value="2"/>
</dbReference>
<protein>
    <recommendedName>
        <fullName evidence="2">Ig-like domain-containing protein</fullName>
    </recommendedName>
</protein>
<evidence type="ECO:0000313" key="4">
    <source>
        <dbReference type="Proteomes" id="UP001487740"/>
    </source>
</evidence>
<feature type="signal peptide" evidence="1">
    <location>
        <begin position="1"/>
        <end position="25"/>
    </location>
</feature>
<evidence type="ECO:0000256" key="1">
    <source>
        <dbReference type="SAM" id="SignalP"/>
    </source>
</evidence>
<dbReference type="PANTHER" id="PTHR21261">
    <property type="entry name" value="BEAT PROTEIN"/>
    <property type="match status" value="1"/>
</dbReference>
<dbReference type="EMBL" id="JARAKH010000023">
    <property type="protein sequence ID" value="KAK8391785.1"/>
    <property type="molecule type" value="Genomic_DNA"/>
</dbReference>
<dbReference type="Proteomes" id="UP001487740">
    <property type="component" value="Unassembled WGS sequence"/>
</dbReference>
<sequence>MRVAHAPSPAVPLLLLLGFAAPGAGLRVSGVRVPPVVVSGSAVDLTCHYHHSTDRPDPLYSIKWYRDVNQFYEYIPRRDPPIRVYPLPHIHVDRARSSQATVALKGVTRETSGSFRCEVMGDKPFFETDDHAVNMTVVDVPSWGPEVWGAATGARVRPGEVVAVRCLMGPSDPPADVSWTVNGEAAPPDAVDLRPLARGPRGRLAQASELRVTATEEWLSRGAMTLTCHAQVSSVYQATANVTLVHSDWPQPAEFGWFSAGGCRPGQAGGVEVEMGKEINGGRLGRREAGQEGGKGWDEASNSVVRHTLGLIVREWWGRQEVGRWGRRSGYCGGTTTKQTECGDEHLKLPRLTPLHRGSGGGDPRLLSVQASAATSLIKVMQTPPLPPWPPHFLNAPRGRAARPGAGTGAGEAALGEHSQLVSIVGLNLAFAGCYDHRLAGPRRHKATWFRTLTITWFARRPPTVPAAVSPAAVTPALRCDAAVKDMTS</sequence>
<dbReference type="FunFam" id="2.60.40.10:FF:000437">
    <property type="entry name" value="Beat-IIIc, isoform A"/>
    <property type="match status" value="1"/>
</dbReference>
<feature type="domain" description="Ig-like" evidence="2">
    <location>
        <begin position="145"/>
        <end position="243"/>
    </location>
</feature>